<accession>A0A1D8N3F3</accession>
<evidence type="ECO:0008006" key="4">
    <source>
        <dbReference type="Google" id="ProtNLM"/>
    </source>
</evidence>
<reference evidence="2 3" key="1">
    <citation type="journal article" date="2016" name="PLoS ONE">
        <title>Sequence Assembly of Yarrowia lipolytica Strain W29/CLIB89 Shows Transposable Element Diversity.</title>
        <authorList>
            <person name="Magnan C."/>
            <person name="Yu J."/>
            <person name="Chang I."/>
            <person name="Jahn E."/>
            <person name="Kanomata Y."/>
            <person name="Wu J."/>
            <person name="Zeller M."/>
            <person name="Oakes M."/>
            <person name="Baldi P."/>
            <person name="Sandmeyer S."/>
        </authorList>
    </citation>
    <scope>NUCLEOTIDE SEQUENCE [LARGE SCALE GENOMIC DNA]</scope>
    <source>
        <strain evidence="3">CLIB89(W29)</strain>
    </source>
</reference>
<dbReference type="Proteomes" id="UP000182444">
    <property type="component" value="Chromosome 1A"/>
</dbReference>
<proteinExistence type="predicted"/>
<sequence>MTTPPPGFRTLRELHMLKNNSMVNVIARVLANPPGLISLTDLTICDRSETDFDVVANFDRNPGEWHPTETPQVGDVVVLTNFNKKTGYQKGNPVLYSKKHVSKVVFYNQNLKSYNKYPAHEPPAEYISSHPVYKYISILIDDWKQDPRSGWDGDAAAVMSFSMSLEEVSKKFDTSRLTTIKGKISELDTDVFQLTDAPGWKVQLGAYKFEDEMRQRCREKYSCHVELSHVRFKSYDKSSRKLFAKMTDRTSIDPVEGKELESLKARLSGKSKKADTDAPSEDNEVNIVPSKKVQRSDDDSESEQVEDSPETPAYSTPESFELQSETNLDSQHSETEEMGDDAINDLVNAVCGSPESSAKPDSPFSHDKSETGQNKPPPSGQPRMTSPTPLRPEPDLLSHLSQGTLTNRDIRSRDVSPRAREDDSEQPVIPHEIPVRKKLKSESPMSRTPFSRPQVSQPPPVSPVSQGPSVSPVSQGPSVSPVSQGTPAQEFPTASQSGPMLVMSEYIVPDIEEPYLVVSGVVRGARVTDKGFLSFAVYCECVNKLFTVKIRKEDEGEFLLGVSKRNQEMKLKALVSWAAQQEHVKVNLIQDEHKNENGESEYWSVGNSLEWQM</sequence>
<feature type="compositionally biased region" description="Basic and acidic residues" evidence="1">
    <location>
        <begin position="408"/>
        <end position="421"/>
    </location>
</feature>
<dbReference type="VEuPathDB" id="FungiDB:YALI1_A02150g"/>
<feature type="compositionally biased region" description="Polar residues" evidence="1">
    <location>
        <begin position="313"/>
        <end position="330"/>
    </location>
</feature>
<dbReference type="InterPro" id="IPR012340">
    <property type="entry name" value="NA-bd_OB-fold"/>
</dbReference>
<organism evidence="2 3">
    <name type="scientific">Yarrowia lipolytica</name>
    <name type="common">Candida lipolytica</name>
    <dbReference type="NCBI Taxonomy" id="4952"/>
    <lineage>
        <taxon>Eukaryota</taxon>
        <taxon>Fungi</taxon>
        <taxon>Dikarya</taxon>
        <taxon>Ascomycota</taxon>
        <taxon>Saccharomycotina</taxon>
        <taxon>Dipodascomycetes</taxon>
        <taxon>Dipodascales</taxon>
        <taxon>Dipodascales incertae sedis</taxon>
        <taxon>Yarrowia</taxon>
    </lineage>
</organism>
<dbReference type="KEGG" id="yli:2906556"/>
<dbReference type="GeneID" id="2906556"/>
<dbReference type="EMBL" id="CP017553">
    <property type="protein sequence ID" value="AOW00150.1"/>
    <property type="molecule type" value="Genomic_DNA"/>
</dbReference>
<evidence type="ECO:0000256" key="1">
    <source>
        <dbReference type="SAM" id="MobiDB-lite"/>
    </source>
</evidence>
<evidence type="ECO:0000313" key="2">
    <source>
        <dbReference type="EMBL" id="AOW00150.1"/>
    </source>
</evidence>
<feature type="region of interest" description="Disordered" evidence="1">
    <location>
        <begin position="266"/>
        <end position="496"/>
    </location>
</feature>
<feature type="compositionally biased region" description="Low complexity" evidence="1">
    <location>
        <begin position="463"/>
        <end position="485"/>
    </location>
</feature>
<dbReference type="VEuPathDB" id="FungiDB:YALI0_A01826g"/>
<gene>
    <name evidence="2" type="ORF">YALI1_A02150g</name>
</gene>
<dbReference type="AlphaFoldDB" id="A0A1D8N3F3"/>
<evidence type="ECO:0000313" key="3">
    <source>
        <dbReference type="Proteomes" id="UP000182444"/>
    </source>
</evidence>
<protein>
    <recommendedName>
        <fullName evidence="4">Telomeric single stranded DNA binding POT1/Cdc13 domain-containing protein</fullName>
    </recommendedName>
</protein>
<feature type="compositionally biased region" description="Acidic residues" evidence="1">
    <location>
        <begin position="298"/>
        <end position="309"/>
    </location>
</feature>
<dbReference type="Gene3D" id="2.40.50.140">
    <property type="entry name" value="Nucleic acid-binding proteins"/>
    <property type="match status" value="1"/>
</dbReference>
<name>A0A1D8N3F3_YARLL</name>
<dbReference type="SUPFAM" id="SSF50249">
    <property type="entry name" value="Nucleic acid-binding proteins"/>
    <property type="match status" value="1"/>
</dbReference>
<dbReference type="RefSeq" id="XP_499665.3">
    <property type="nucleotide sequence ID" value="XM_499665.3"/>
</dbReference>